<evidence type="ECO:0000313" key="4">
    <source>
        <dbReference type="Proteomes" id="UP000587527"/>
    </source>
</evidence>
<proteinExistence type="inferred from homology"/>
<sequence>MAHDANAWNRRIIEEFRANEGRVGGPFEGAPMMLMHHIGVKSGTERVSPLVYFPQEDGRMVVIASDGGAPANPGWYYNLKANPKVTVEVGTETFSAVAEEIAGEAREALWPALVAERPGFGEYQAKVTRTIPVFALTRQD</sequence>
<dbReference type="GO" id="GO:0070967">
    <property type="term" value="F:coenzyme F420 binding"/>
    <property type="evidence" value="ECO:0007669"/>
    <property type="project" value="TreeGrafter"/>
</dbReference>
<dbReference type="Gene3D" id="2.30.110.10">
    <property type="entry name" value="Electron Transport, Fmn-binding Protein, Chain A"/>
    <property type="match status" value="1"/>
</dbReference>
<gene>
    <name evidence="3" type="ORF">F4553_007890</name>
</gene>
<evidence type="ECO:0000313" key="3">
    <source>
        <dbReference type="EMBL" id="MBB5874456.1"/>
    </source>
</evidence>
<dbReference type="InterPro" id="IPR012349">
    <property type="entry name" value="Split_barrel_FMN-bd"/>
</dbReference>
<keyword evidence="4" id="KW-1185">Reference proteome</keyword>
<dbReference type="InterPro" id="IPR004378">
    <property type="entry name" value="F420H2_quin_Rdtase"/>
</dbReference>
<organism evidence="3 4">
    <name type="scientific">Allocatelliglobosispora scoriae</name>
    <dbReference type="NCBI Taxonomy" id="643052"/>
    <lineage>
        <taxon>Bacteria</taxon>
        <taxon>Bacillati</taxon>
        <taxon>Actinomycetota</taxon>
        <taxon>Actinomycetes</taxon>
        <taxon>Micromonosporales</taxon>
        <taxon>Micromonosporaceae</taxon>
        <taxon>Allocatelliglobosispora</taxon>
    </lineage>
</organism>
<comment type="catalytic activity">
    <reaction evidence="2">
        <text>oxidized coenzyme F420-(gamma-L-Glu)(n) + a quinol + H(+) = reduced coenzyme F420-(gamma-L-Glu)(n) + a quinone</text>
        <dbReference type="Rhea" id="RHEA:39663"/>
        <dbReference type="Rhea" id="RHEA-COMP:12939"/>
        <dbReference type="Rhea" id="RHEA-COMP:14378"/>
        <dbReference type="ChEBI" id="CHEBI:15378"/>
        <dbReference type="ChEBI" id="CHEBI:24646"/>
        <dbReference type="ChEBI" id="CHEBI:132124"/>
        <dbReference type="ChEBI" id="CHEBI:133980"/>
        <dbReference type="ChEBI" id="CHEBI:139511"/>
    </reaction>
</comment>
<dbReference type="GO" id="GO:0005886">
    <property type="term" value="C:plasma membrane"/>
    <property type="evidence" value="ECO:0007669"/>
    <property type="project" value="TreeGrafter"/>
</dbReference>
<dbReference type="EMBL" id="JACHMN010000003">
    <property type="protein sequence ID" value="MBB5874456.1"/>
    <property type="molecule type" value="Genomic_DNA"/>
</dbReference>
<dbReference type="NCBIfam" id="TIGR00026">
    <property type="entry name" value="hi_GC_TIGR00026"/>
    <property type="match status" value="1"/>
</dbReference>
<dbReference type="RefSeq" id="WP_184846607.1">
    <property type="nucleotide sequence ID" value="NZ_JACHMN010000003.1"/>
</dbReference>
<dbReference type="Proteomes" id="UP000587527">
    <property type="component" value="Unassembled WGS sequence"/>
</dbReference>
<protein>
    <submittedName>
        <fullName evidence="3">Deazaflavin-dependent oxidoreductase (Nitroreductase family)</fullName>
    </submittedName>
</protein>
<dbReference type="PANTHER" id="PTHR39428">
    <property type="entry name" value="F420H(2)-DEPENDENT QUINONE REDUCTASE RV1261C"/>
    <property type="match status" value="1"/>
</dbReference>
<reference evidence="3 4" key="1">
    <citation type="submission" date="2020-08" db="EMBL/GenBank/DDBJ databases">
        <title>Sequencing the genomes of 1000 actinobacteria strains.</title>
        <authorList>
            <person name="Klenk H.-P."/>
        </authorList>
    </citation>
    <scope>NUCLEOTIDE SEQUENCE [LARGE SCALE GENOMIC DNA]</scope>
    <source>
        <strain evidence="3 4">DSM 45362</strain>
    </source>
</reference>
<comment type="similarity">
    <text evidence="1">Belongs to the F420H(2)-dependent quinone reductase family.</text>
</comment>
<name>A0A841C3G7_9ACTN</name>
<accession>A0A841C3G7</accession>
<dbReference type="PANTHER" id="PTHR39428:SF1">
    <property type="entry name" value="F420H(2)-DEPENDENT QUINONE REDUCTASE RV1261C"/>
    <property type="match status" value="1"/>
</dbReference>
<dbReference type="SUPFAM" id="SSF50475">
    <property type="entry name" value="FMN-binding split barrel"/>
    <property type="match status" value="1"/>
</dbReference>
<dbReference type="GO" id="GO:0016491">
    <property type="term" value="F:oxidoreductase activity"/>
    <property type="evidence" value="ECO:0007669"/>
    <property type="project" value="InterPro"/>
</dbReference>
<comment type="caution">
    <text evidence="3">The sequence shown here is derived from an EMBL/GenBank/DDBJ whole genome shotgun (WGS) entry which is preliminary data.</text>
</comment>
<dbReference type="Pfam" id="PF04075">
    <property type="entry name" value="F420H2_quin_red"/>
    <property type="match status" value="1"/>
</dbReference>
<dbReference type="AlphaFoldDB" id="A0A841C3G7"/>
<evidence type="ECO:0000256" key="2">
    <source>
        <dbReference type="ARBA" id="ARBA00049106"/>
    </source>
</evidence>
<evidence type="ECO:0000256" key="1">
    <source>
        <dbReference type="ARBA" id="ARBA00008710"/>
    </source>
</evidence>